<feature type="transmembrane region" description="Helical" evidence="1">
    <location>
        <begin position="6"/>
        <end position="26"/>
    </location>
</feature>
<keyword evidence="1" id="KW-0812">Transmembrane</keyword>
<evidence type="ECO:0000256" key="1">
    <source>
        <dbReference type="SAM" id="Phobius"/>
    </source>
</evidence>
<sequence length="60" mass="7031">MTTNFGLLVLSGCLIIVCCFMVSVTIMNWRQWQRRRLVLLLNSIPIILTLISIYFLFHKS</sequence>
<accession>A0A0R2BKD5</accession>
<feature type="transmembrane region" description="Helical" evidence="1">
    <location>
        <begin position="38"/>
        <end position="57"/>
    </location>
</feature>
<dbReference type="AlphaFoldDB" id="A0A0R2BKD5"/>
<dbReference type="Proteomes" id="UP000051813">
    <property type="component" value="Unassembled WGS sequence"/>
</dbReference>
<comment type="caution">
    <text evidence="2">The sequence shown here is derived from an EMBL/GenBank/DDBJ whole genome shotgun (WGS) entry which is preliminary data.</text>
</comment>
<dbReference type="EMBL" id="AYYK01000001">
    <property type="protein sequence ID" value="KRM79997.1"/>
    <property type="molecule type" value="Genomic_DNA"/>
</dbReference>
<name>A0A0R2BKD5_9LACO</name>
<keyword evidence="1" id="KW-1133">Transmembrane helix</keyword>
<proteinExistence type="predicted"/>
<organism evidence="2 3">
    <name type="scientific">Lapidilactobacillus dextrinicus DSM 20335</name>
    <dbReference type="NCBI Taxonomy" id="1423738"/>
    <lineage>
        <taxon>Bacteria</taxon>
        <taxon>Bacillati</taxon>
        <taxon>Bacillota</taxon>
        <taxon>Bacilli</taxon>
        <taxon>Lactobacillales</taxon>
        <taxon>Lactobacillaceae</taxon>
        <taxon>Lapidilactobacillus</taxon>
    </lineage>
</organism>
<evidence type="ECO:0000313" key="3">
    <source>
        <dbReference type="Proteomes" id="UP000051813"/>
    </source>
</evidence>
<dbReference type="STRING" id="1423738.FC84_GL000700"/>
<dbReference type="PATRIC" id="fig|1423738.3.peg.709"/>
<gene>
    <name evidence="2" type="ORF">FC84_GL000700</name>
</gene>
<reference evidence="2 3" key="1">
    <citation type="journal article" date="2015" name="Genome Announc.">
        <title>Expanding the biotechnology potential of lactobacilli through comparative genomics of 213 strains and associated genera.</title>
        <authorList>
            <person name="Sun Z."/>
            <person name="Harris H.M."/>
            <person name="McCann A."/>
            <person name="Guo C."/>
            <person name="Argimon S."/>
            <person name="Zhang W."/>
            <person name="Yang X."/>
            <person name="Jeffery I.B."/>
            <person name="Cooney J.C."/>
            <person name="Kagawa T.F."/>
            <person name="Liu W."/>
            <person name="Song Y."/>
            <person name="Salvetti E."/>
            <person name="Wrobel A."/>
            <person name="Rasinkangas P."/>
            <person name="Parkhill J."/>
            <person name="Rea M.C."/>
            <person name="O'Sullivan O."/>
            <person name="Ritari J."/>
            <person name="Douillard F.P."/>
            <person name="Paul Ross R."/>
            <person name="Yang R."/>
            <person name="Briner A.E."/>
            <person name="Felis G.E."/>
            <person name="de Vos W.M."/>
            <person name="Barrangou R."/>
            <person name="Klaenhammer T.R."/>
            <person name="Caufield P.W."/>
            <person name="Cui Y."/>
            <person name="Zhang H."/>
            <person name="O'Toole P.W."/>
        </authorList>
    </citation>
    <scope>NUCLEOTIDE SEQUENCE [LARGE SCALE GENOMIC DNA]</scope>
    <source>
        <strain evidence="2 3">DSM 20335</strain>
    </source>
</reference>
<evidence type="ECO:0000313" key="2">
    <source>
        <dbReference type="EMBL" id="KRM79997.1"/>
    </source>
</evidence>
<keyword evidence="1" id="KW-0472">Membrane</keyword>
<keyword evidence="3" id="KW-1185">Reference proteome</keyword>
<protein>
    <submittedName>
        <fullName evidence="2">Uncharacterized protein</fullName>
    </submittedName>
</protein>